<evidence type="ECO:0000256" key="1">
    <source>
        <dbReference type="SAM" id="Phobius"/>
    </source>
</evidence>
<gene>
    <name evidence="2" type="primary">lcyQ</name>
</gene>
<accession>G5ELQ0</accession>
<reference evidence="3" key="2">
    <citation type="journal article" date="2014" name="J. Biosci. Bioeng.">
        <title>Biological function of a DUF95 superfamily protein involved in the biosynthesis of a circular bacteriocin, leucocyclicin Q.</title>
        <authorList>
            <person name="Mu F."/>
            <person name="Masuda Y."/>
            <person name="Zendo T."/>
            <person name="Ono H."/>
            <person name="Kitagawa H."/>
            <person name="Ito H."/>
            <person name="Nakayama J."/>
            <person name="Sonomoto K."/>
        </authorList>
    </citation>
    <scope>NUCLEOTIDE SEQUENCE</scope>
    <source>
        <strain evidence="3">TK41401</strain>
    </source>
</reference>
<keyword evidence="1" id="KW-1133">Transmembrane helix</keyword>
<dbReference type="EMBL" id="AB795997">
    <property type="protein sequence ID" value="BAP16064.1"/>
    <property type="molecule type" value="Genomic_DNA"/>
</dbReference>
<dbReference type="AlphaFoldDB" id="G5ELQ0"/>
<keyword evidence="1" id="KW-0812">Transmembrane</keyword>
<reference evidence="2" key="1">
    <citation type="journal article" date="2011" name="Appl. Environ. Microbiol.">
        <title>Identification and Characterization of Leucocyclicin Q, a Novel Cyclic Bacteriocin Produced by Leuconostoc mesenteroides TK41401.</title>
        <authorList>
            <person name="Masuda Y."/>
            <person name="Ono H."/>
            <person name="Kitagawa H."/>
            <person name="Ito H."/>
            <person name="Mu F."/>
            <person name="Sawa N."/>
            <person name="Zendo T."/>
            <person name="Sonomoto K."/>
        </authorList>
    </citation>
    <scope>NUCLEOTIDE SEQUENCE</scope>
</reference>
<dbReference type="InterPro" id="IPR009086">
    <property type="entry name" value="Bacteriocin_AS48"/>
</dbReference>
<organism evidence="2">
    <name type="scientific">Leuconostoc mesenteroides</name>
    <dbReference type="NCBI Taxonomy" id="1245"/>
    <lineage>
        <taxon>Bacteria</taxon>
        <taxon>Bacillati</taxon>
        <taxon>Bacillota</taxon>
        <taxon>Bacilli</taxon>
        <taxon>Lactobacillales</taxon>
        <taxon>Lactobacillaceae</taxon>
        <taxon>Leuconostoc</taxon>
    </lineage>
</organism>
<dbReference type="Gene3D" id="1.20.225.10">
    <property type="entry name" value="Bacteriocin AS-48"/>
    <property type="match status" value="1"/>
</dbReference>
<feature type="transmembrane region" description="Helical" evidence="1">
    <location>
        <begin position="12"/>
        <end position="32"/>
    </location>
</feature>
<evidence type="ECO:0000313" key="2">
    <source>
        <dbReference type="EMBL" id="BAL14584.1"/>
    </source>
</evidence>
<keyword evidence="1" id="KW-0472">Membrane</keyword>
<dbReference type="EMBL" id="AB649282">
    <property type="protein sequence ID" value="BAL14584.1"/>
    <property type="molecule type" value="Genomic_DNA"/>
</dbReference>
<name>G5ELQ0_LEUME</name>
<evidence type="ECO:0000313" key="3">
    <source>
        <dbReference type="EMBL" id="BAP16064.1"/>
    </source>
</evidence>
<dbReference type="SMR" id="G5ELQ0"/>
<protein>
    <submittedName>
        <fullName evidence="2">Leucocyclicin Q</fullName>
    </submittedName>
</protein>
<proteinExistence type="predicted"/>
<sequence>MFLVNQLGISKSLANTILGAIAVGNLASWLLALVPGPGWATKAALATAETIVKHEGKAAAIAW</sequence>